<evidence type="ECO:0000256" key="1">
    <source>
        <dbReference type="SAM" id="Phobius"/>
    </source>
</evidence>
<dbReference type="OMA" id="NQTRDTY"/>
<dbReference type="InterPro" id="IPR013373">
    <property type="entry name" value="Flagellin/pilin_N_arc"/>
</dbReference>
<keyword evidence="1" id="KW-0812">Transmembrane</keyword>
<dbReference type="Proteomes" id="UP000645676">
    <property type="component" value="Unassembled WGS sequence"/>
</dbReference>
<dbReference type="SMR" id="A0A832SKN3"/>
<organism evidence="2 3">
    <name type="scientific">Methanocaldococcus jannaschii</name>
    <dbReference type="NCBI Taxonomy" id="2190"/>
    <lineage>
        <taxon>Archaea</taxon>
        <taxon>Methanobacteriati</taxon>
        <taxon>Methanobacteriota</taxon>
        <taxon>Methanomada group</taxon>
        <taxon>Methanococci</taxon>
        <taxon>Methanococcales</taxon>
        <taxon>Methanocaldococcaceae</taxon>
        <taxon>Methanocaldococcus</taxon>
    </lineage>
</organism>
<gene>
    <name evidence="2" type="ORF">HA335_04130</name>
</gene>
<protein>
    <submittedName>
        <fullName evidence="2">Uncharacterized protein</fullName>
    </submittedName>
</protein>
<dbReference type="NCBIfam" id="TIGR02537">
    <property type="entry name" value="arch_flag_Nterm"/>
    <property type="match status" value="1"/>
</dbReference>
<proteinExistence type="predicted"/>
<keyword evidence="1" id="KW-1133">Transmembrane helix</keyword>
<comment type="caution">
    <text evidence="2">The sequence shown here is derived from an EMBL/GenBank/DDBJ whole genome shotgun (WGS) entry which is preliminary data.</text>
</comment>
<dbReference type="AlphaFoldDB" id="A0A832SKN3"/>
<accession>A0A832SKN3</accession>
<reference evidence="2" key="1">
    <citation type="journal article" date="2020" name="bioRxiv">
        <title>A rank-normalized archaeal taxonomy based on genome phylogeny resolves widespread incomplete and uneven classifications.</title>
        <authorList>
            <person name="Rinke C."/>
            <person name="Chuvochina M."/>
            <person name="Mussig A.J."/>
            <person name="Chaumeil P.-A."/>
            <person name="Waite D.W."/>
            <person name="Whitman W.B."/>
            <person name="Parks D.H."/>
            <person name="Hugenholtz P."/>
        </authorList>
    </citation>
    <scope>NUCLEOTIDE SEQUENCE</scope>
    <source>
        <strain evidence="2">UBA8849</strain>
    </source>
</reference>
<name>A0A832SKN3_9EURY</name>
<keyword evidence="1" id="KW-0472">Membrane</keyword>
<evidence type="ECO:0000313" key="2">
    <source>
        <dbReference type="EMBL" id="HII59757.1"/>
    </source>
</evidence>
<feature type="transmembrane region" description="Helical" evidence="1">
    <location>
        <begin position="27"/>
        <end position="51"/>
    </location>
</feature>
<dbReference type="EMBL" id="DUJR01000022">
    <property type="protein sequence ID" value="HII59757.1"/>
    <property type="molecule type" value="Genomic_DNA"/>
</dbReference>
<evidence type="ECO:0000313" key="3">
    <source>
        <dbReference type="Proteomes" id="UP000645676"/>
    </source>
</evidence>
<sequence>MTVSHGGILEGSSRGGKMMDWLKNKKAISPILALLIVLGVTIVVGAVFYAWGSNLFGNSQEKTQAAVEGTATNMFYDAGAIRVAATCIDKIRYQDADDSDSWLGYPNGNGKIAKPSTSNGCYNSTYGTVFYDERFIVEIPVTIDTQDYKLTGVKVVGGIPKIVDMGGTYTNAFEDISAKFYAFWLHLNDNYQLLKKDGTLFVGYVNKSGMFEVSNGYVIAWNQTRDTYGKLASSVGATSDSSWDAVNTTTGVAPLVETSWPYYGTYCSNVKLYTATGEELKPGFGSGTLVAQWFCSSATYLDKLFNNPEYVVGTLPKNSEKTVKTYLFFNTLYLPNYKGSTNDGYVTFEVPLKVVSNEGVTKEVKVKFTVYDDE</sequence>